<dbReference type="Pfam" id="PF14285">
    <property type="entry name" value="DUF4367"/>
    <property type="match status" value="1"/>
</dbReference>
<comment type="caution">
    <text evidence="3">The sequence shown here is derived from an EMBL/GenBank/DDBJ whole genome shotgun (WGS) entry which is preliminary data.</text>
</comment>
<evidence type="ECO:0000313" key="3">
    <source>
        <dbReference type="EMBL" id="MBH1940177.1"/>
    </source>
</evidence>
<gene>
    <name evidence="3" type="ORF">I5677_04615</name>
</gene>
<proteinExistence type="predicted"/>
<sequence>MNELSNMDKEYKSSLEDNFLRHIGFEHVHNLCRELDMNINGQEGTILPESLDLWFDAYYRQELRKKKRNDNRIRVMRQLKKAAIFILLLVGVNYFLVISVDAYRVRFFNTIMNIQERFTQIDYVKDSNQTTIPDNWDGYYYPSYIPEGYQLDSVIGDTRLVRVIHYVKEDQKIIFQQFTGQPSIQVDSEGGIVERIEIFGDQKAVFVEKENYRSISWTFDDRVFFLQSSDIDITKNHLIKIAESLEIKK</sequence>
<protein>
    <submittedName>
        <fullName evidence="3">DUF4367 domain-containing protein</fullName>
    </submittedName>
</protein>
<keyword evidence="1" id="KW-0472">Membrane</keyword>
<evidence type="ECO:0000313" key="4">
    <source>
        <dbReference type="Proteomes" id="UP000623269"/>
    </source>
</evidence>
<accession>A0A8J7HBN2</accession>
<name>A0A8J7HBN2_9FIRM</name>
<keyword evidence="1" id="KW-0812">Transmembrane</keyword>
<keyword evidence="4" id="KW-1185">Reference proteome</keyword>
<feature type="domain" description="DUF4367" evidence="2">
    <location>
        <begin position="140"/>
        <end position="245"/>
    </location>
</feature>
<evidence type="ECO:0000259" key="2">
    <source>
        <dbReference type="Pfam" id="PF14285"/>
    </source>
</evidence>
<dbReference type="RefSeq" id="WP_197660395.1">
    <property type="nucleotide sequence ID" value="NZ_JAEAGR010000003.1"/>
</dbReference>
<evidence type="ECO:0000256" key="1">
    <source>
        <dbReference type="SAM" id="Phobius"/>
    </source>
</evidence>
<reference evidence="3" key="1">
    <citation type="submission" date="2020-12" db="EMBL/GenBank/DDBJ databases">
        <title>M. sibirica DSM 26468T genome.</title>
        <authorList>
            <person name="Thieme N."/>
            <person name="Rettenmaier R."/>
            <person name="Zverlov V."/>
            <person name="Liebl W."/>
        </authorList>
    </citation>
    <scope>NUCLEOTIDE SEQUENCE</scope>
    <source>
        <strain evidence="3">DSM 26468</strain>
    </source>
</reference>
<organism evidence="3 4">
    <name type="scientific">Mobilitalea sibirica</name>
    <dbReference type="NCBI Taxonomy" id="1462919"/>
    <lineage>
        <taxon>Bacteria</taxon>
        <taxon>Bacillati</taxon>
        <taxon>Bacillota</taxon>
        <taxon>Clostridia</taxon>
        <taxon>Lachnospirales</taxon>
        <taxon>Lachnospiraceae</taxon>
        <taxon>Mobilitalea</taxon>
    </lineage>
</organism>
<feature type="transmembrane region" description="Helical" evidence="1">
    <location>
        <begin position="82"/>
        <end position="103"/>
    </location>
</feature>
<dbReference type="AlphaFoldDB" id="A0A8J7HBN2"/>
<dbReference type="InterPro" id="IPR025377">
    <property type="entry name" value="DUF4367"/>
</dbReference>
<keyword evidence="1" id="KW-1133">Transmembrane helix</keyword>
<dbReference type="Proteomes" id="UP000623269">
    <property type="component" value="Unassembled WGS sequence"/>
</dbReference>
<dbReference type="EMBL" id="JAEAGR010000003">
    <property type="protein sequence ID" value="MBH1940177.1"/>
    <property type="molecule type" value="Genomic_DNA"/>
</dbReference>